<evidence type="ECO:0000313" key="2">
    <source>
        <dbReference type="Proteomes" id="UP001610861"/>
    </source>
</evidence>
<organism evidence="1 2">
    <name type="scientific">Microbacterium alkaliflavum</name>
    <dbReference type="NCBI Taxonomy" id="3248839"/>
    <lineage>
        <taxon>Bacteria</taxon>
        <taxon>Bacillati</taxon>
        <taxon>Actinomycetota</taxon>
        <taxon>Actinomycetes</taxon>
        <taxon>Micrococcales</taxon>
        <taxon>Microbacteriaceae</taxon>
        <taxon>Microbacterium</taxon>
    </lineage>
</organism>
<sequence length="134" mass="15282">MPEKTAPRLERPAFVPRALVALTCQVLPGGRLRTRYRQELTAELYGMPRVRQTGYALQLLASSWSLRRATADPTRERRSMLTILRSKPLLCLLNVHHYWLKQSAEDGTVYERCALCGKDRPEHPMYGNPFLGGS</sequence>
<proteinExistence type="predicted"/>
<name>A0ABW7Q289_9MICO</name>
<dbReference type="Proteomes" id="UP001610861">
    <property type="component" value="Unassembled WGS sequence"/>
</dbReference>
<keyword evidence="2" id="KW-1185">Reference proteome</keyword>
<comment type="caution">
    <text evidence="1">The sequence shown here is derived from an EMBL/GenBank/DDBJ whole genome shotgun (WGS) entry which is preliminary data.</text>
</comment>
<evidence type="ECO:0000313" key="1">
    <source>
        <dbReference type="EMBL" id="MFH8248791.1"/>
    </source>
</evidence>
<dbReference type="EMBL" id="JBIQWL010000001">
    <property type="protein sequence ID" value="MFH8248791.1"/>
    <property type="molecule type" value="Genomic_DNA"/>
</dbReference>
<gene>
    <name evidence="1" type="ORF">ACH3VR_00305</name>
</gene>
<reference evidence="1 2" key="1">
    <citation type="submission" date="2024-09" db="EMBL/GenBank/DDBJ databases">
        <authorList>
            <person name="Pan X."/>
        </authorList>
    </citation>
    <scope>NUCLEOTIDE SEQUENCE [LARGE SCALE GENOMIC DNA]</scope>
    <source>
        <strain evidence="1 2">B2969</strain>
    </source>
</reference>
<protein>
    <submittedName>
        <fullName evidence="1">Uncharacterized protein</fullName>
    </submittedName>
</protein>
<dbReference type="RefSeq" id="WP_396638751.1">
    <property type="nucleotide sequence ID" value="NZ_JBIQWL010000001.1"/>
</dbReference>
<accession>A0ABW7Q289</accession>